<keyword evidence="4" id="KW-0964">Secreted</keyword>
<dbReference type="SUPFAM" id="SSF53933">
    <property type="entry name" value="Microbial ribonucleases"/>
    <property type="match status" value="1"/>
</dbReference>
<dbReference type="eggNOG" id="COG4290">
    <property type="taxonomic scope" value="Bacteria"/>
</dbReference>
<organism evidence="9 10">
    <name type="scientific">Lachnoanaerobaculum saburreum F0468</name>
    <dbReference type="NCBI Taxonomy" id="1095750"/>
    <lineage>
        <taxon>Bacteria</taxon>
        <taxon>Bacillati</taxon>
        <taxon>Bacillota</taxon>
        <taxon>Clostridia</taxon>
        <taxon>Lachnospirales</taxon>
        <taxon>Lachnospiraceae</taxon>
        <taxon>Lachnoanaerobaculum</taxon>
    </lineage>
</organism>
<dbReference type="GO" id="GO:0016787">
    <property type="term" value="F:hydrolase activity"/>
    <property type="evidence" value="ECO:0007669"/>
    <property type="project" value="UniProtKB-KW"/>
</dbReference>
<keyword evidence="8" id="KW-0472">Membrane</keyword>
<evidence type="ECO:0000313" key="9">
    <source>
        <dbReference type="EMBL" id="EIC96917.1"/>
    </source>
</evidence>
<evidence type="ECO:0000256" key="8">
    <source>
        <dbReference type="SAM" id="Phobius"/>
    </source>
</evidence>
<dbReference type="GO" id="GO:0004521">
    <property type="term" value="F:RNA endonuclease activity"/>
    <property type="evidence" value="ECO:0007669"/>
    <property type="project" value="InterPro"/>
</dbReference>
<keyword evidence="8" id="KW-1133">Transmembrane helix</keyword>
<dbReference type="Gene3D" id="3.10.450.30">
    <property type="entry name" value="Microbial ribonucleases"/>
    <property type="match status" value="1"/>
</dbReference>
<evidence type="ECO:0000256" key="4">
    <source>
        <dbReference type="ARBA" id="ARBA00022525"/>
    </source>
</evidence>
<keyword evidence="5" id="KW-0540">Nuclease</keyword>
<name>I0RB59_9FIRM</name>
<sequence length="240" mass="27017">MTNKNKENGSLLKKLLWWIPIIILGLMFALGACTRRENKIIPDKNTGQAESTQSKSIAKESGTKQSVEIKETQGQKKHKQKNNKSKKRKNKKQIQESVSESSDETSSQEIESTQDSTVETGENGSINVEENGNYTSKDDVALYIHTYGKLPLNYITKAKAQEMGWDPEKGNLSDVLPGMSIGGSAFGNYEGNLPRATGRRYFECDIDYEGGYRGAKRLIYSNDGLVFYTEDHYKTFEQLY</sequence>
<comment type="subcellular location">
    <subcellularLocation>
        <location evidence="1">Secreted</location>
    </subcellularLocation>
</comment>
<gene>
    <name evidence="9" type="ORF">HMPREF9970_0528</name>
</gene>
<feature type="compositionally biased region" description="Basic residues" evidence="7">
    <location>
        <begin position="75"/>
        <end position="92"/>
    </location>
</feature>
<keyword evidence="10" id="KW-1185">Reference proteome</keyword>
<dbReference type="InterPro" id="IPR001887">
    <property type="entry name" value="Barnase"/>
</dbReference>
<evidence type="ECO:0000256" key="1">
    <source>
        <dbReference type="ARBA" id="ARBA00004613"/>
    </source>
</evidence>
<evidence type="ECO:0000256" key="2">
    <source>
        <dbReference type="ARBA" id="ARBA00009006"/>
    </source>
</evidence>
<dbReference type="GO" id="GO:0005576">
    <property type="term" value="C:extracellular region"/>
    <property type="evidence" value="ECO:0007669"/>
    <property type="project" value="UniProtKB-SubCell"/>
</dbReference>
<evidence type="ECO:0000256" key="7">
    <source>
        <dbReference type="SAM" id="MobiDB-lite"/>
    </source>
</evidence>
<dbReference type="PATRIC" id="fig|1095750.3.peg.340"/>
<dbReference type="PRINTS" id="PR00117">
    <property type="entry name" value="BARNASE"/>
</dbReference>
<dbReference type="InterPro" id="IPR000026">
    <property type="entry name" value="N1-like"/>
</dbReference>
<keyword evidence="8" id="KW-0812">Transmembrane</keyword>
<accession>I0RB59</accession>
<dbReference type="RefSeq" id="WP_008753021.1">
    <property type="nucleotide sequence ID" value="NZ_AJGH01000018.1"/>
</dbReference>
<feature type="compositionally biased region" description="Polar residues" evidence="7">
    <location>
        <begin position="118"/>
        <end position="132"/>
    </location>
</feature>
<dbReference type="Pfam" id="PF00545">
    <property type="entry name" value="Ribonuclease"/>
    <property type="match status" value="1"/>
</dbReference>
<dbReference type="OrthoDB" id="9803442at2"/>
<feature type="region of interest" description="Disordered" evidence="7">
    <location>
        <begin position="43"/>
        <end position="132"/>
    </location>
</feature>
<dbReference type="EMBL" id="AJGH01000018">
    <property type="protein sequence ID" value="EIC96917.1"/>
    <property type="molecule type" value="Genomic_DNA"/>
</dbReference>
<feature type="transmembrane region" description="Helical" evidence="8">
    <location>
        <begin position="15"/>
        <end position="34"/>
    </location>
</feature>
<dbReference type="AlphaFoldDB" id="I0RB59"/>
<dbReference type="InterPro" id="IPR016191">
    <property type="entry name" value="Ribonuclease/ribotoxin"/>
</dbReference>
<feature type="compositionally biased region" description="Polar residues" evidence="7">
    <location>
        <begin position="45"/>
        <end position="56"/>
    </location>
</feature>
<keyword evidence="6" id="KW-0378">Hydrolase</keyword>
<comment type="caution">
    <text evidence="9">The sequence shown here is derived from an EMBL/GenBank/DDBJ whole genome shotgun (WGS) entry which is preliminary data.</text>
</comment>
<feature type="compositionally biased region" description="Low complexity" evidence="7">
    <location>
        <begin position="95"/>
        <end position="117"/>
    </location>
</feature>
<proteinExistence type="inferred from homology"/>
<dbReference type="GO" id="GO:0003723">
    <property type="term" value="F:RNA binding"/>
    <property type="evidence" value="ECO:0007669"/>
    <property type="project" value="InterPro"/>
</dbReference>
<feature type="compositionally biased region" description="Basic and acidic residues" evidence="7">
    <location>
        <begin position="57"/>
        <end position="74"/>
    </location>
</feature>
<protein>
    <recommendedName>
        <fullName evidence="3">Ribonuclease</fullName>
    </recommendedName>
</protein>
<dbReference type="Proteomes" id="UP000005039">
    <property type="component" value="Unassembled WGS sequence"/>
</dbReference>
<comment type="similarity">
    <text evidence="2">Belongs to the ribonuclease N1/T1 family.</text>
</comment>
<evidence type="ECO:0000256" key="3">
    <source>
        <dbReference type="ARBA" id="ARBA00022214"/>
    </source>
</evidence>
<evidence type="ECO:0000256" key="5">
    <source>
        <dbReference type="ARBA" id="ARBA00022722"/>
    </source>
</evidence>
<dbReference type="PROSITE" id="PS51257">
    <property type="entry name" value="PROKAR_LIPOPROTEIN"/>
    <property type="match status" value="1"/>
</dbReference>
<evidence type="ECO:0000256" key="6">
    <source>
        <dbReference type="ARBA" id="ARBA00022801"/>
    </source>
</evidence>
<reference evidence="9 10" key="1">
    <citation type="submission" date="2012-03" db="EMBL/GenBank/DDBJ databases">
        <authorList>
            <person name="Durkin A.S."/>
            <person name="McCorrison J."/>
            <person name="Torralba M."/>
            <person name="Gillis M."/>
            <person name="Methe B."/>
            <person name="Sutton G."/>
            <person name="Nelson K.E."/>
        </authorList>
    </citation>
    <scope>NUCLEOTIDE SEQUENCE [LARGE SCALE GENOMIC DNA]</scope>
    <source>
        <strain evidence="9 10">F0468</strain>
    </source>
</reference>
<evidence type="ECO:0000313" key="10">
    <source>
        <dbReference type="Proteomes" id="UP000005039"/>
    </source>
</evidence>